<feature type="compositionally biased region" description="Acidic residues" evidence="4">
    <location>
        <begin position="1212"/>
        <end position="1240"/>
    </location>
</feature>
<keyword evidence="7" id="KW-0436">Ligase</keyword>
<dbReference type="Gene3D" id="2.130.10.10">
    <property type="entry name" value="YVTN repeat-like/Quinoprotein amine dehydrogenase"/>
    <property type="match status" value="1"/>
</dbReference>
<evidence type="ECO:0000256" key="3">
    <source>
        <dbReference type="ARBA" id="ARBA00022679"/>
    </source>
</evidence>
<dbReference type="Gene3D" id="1.25.10.10">
    <property type="entry name" value="Leucine-rich Repeat Variant"/>
    <property type="match status" value="1"/>
</dbReference>
<dbReference type="PANTHER" id="PTHR45670">
    <property type="entry name" value="E3 UBIQUITIN-PROTEIN LIGASE TRIP12"/>
    <property type="match status" value="1"/>
</dbReference>
<feature type="domain" description="Coatomer alpha subunit C-terminal" evidence="5">
    <location>
        <begin position="614"/>
        <end position="736"/>
    </location>
</feature>
<accession>A0A8H6TAP8</accession>
<dbReference type="GO" id="GO:0016874">
    <property type="term" value="F:ligase activity"/>
    <property type="evidence" value="ECO:0007669"/>
    <property type="project" value="UniProtKB-KW"/>
</dbReference>
<dbReference type="Proteomes" id="UP000613580">
    <property type="component" value="Unassembled WGS sequence"/>
</dbReference>
<evidence type="ECO:0000259" key="5">
    <source>
        <dbReference type="Pfam" id="PF06957"/>
    </source>
</evidence>
<protein>
    <recommendedName>
        <fullName evidence="2">HECT-type E3 ubiquitin transferase</fullName>
        <ecNumber evidence="2">2.3.2.26</ecNumber>
    </recommendedName>
</protein>
<feature type="region of interest" description="Disordered" evidence="4">
    <location>
        <begin position="212"/>
        <end position="231"/>
    </location>
</feature>
<dbReference type="InterPro" id="IPR010714">
    <property type="entry name" value="Coatomer_asu_C"/>
</dbReference>
<dbReference type="SUPFAM" id="SSF48371">
    <property type="entry name" value="ARM repeat"/>
    <property type="match status" value="1"/>
</dbReference>
<evidence type="ECO:0000256" key="1">
    <source>
        <dbReference type="ARBA" id="ARBA00000885"/>
    </source>
</evidence>
<evidence type="ECO:0000259" key="6">
    <source>
        <dbReference type="Pfam" id="PF25579"/>
    </source>
</evidence>
<dbReference type="Pfam" id="PF25579">
    <property type="entry name" value="TPR_TRIP12_N"/>
    <property type="match status" value="1"/>
</dbReference>
<dbReference type="GO" id="GO:0016192">
    <property type="term" value="P:vesicle-mediated transport"/>
    <property type="evidence" value="ECO:0007669"/>
    <property type="project" value="InterPro"/>
</dbReference>
<dbReference type="InterPro" id="IPR057948">
    <property type="entry name" value="TPR_TRIP12_N"/>
</dbReference>
<proteinExistence type="predicted"/>
<dbReference type="GO" id="GO:0005198">
    <property type="term" value="F:structural molecule activity"/>
    <property type="evidence" value="ECO:0007669"/>
    <property type="project" value="InterPro"/>
</dbReference>
<feature type="region of interest" description="Disordered" evidence="4">
    <location>
        <begin position="430"/>
        <end position="453"/>
    </location>
</feature>
<feature type="compositionally biased region" description="Basic residues" evidence="4">
    <location>
        <begin position="1190"/>
        <end position="1199"/>
    </location>
</feature>
<keyword evidence="3" id="KW-0808">Transferase</keyword>
<feature type="region of interest" description="Disordered" evidence="4">
    <location>
        <begin position="629"/>
        <end position="648"/>
    </location>
</feature>
<dbReference type="EC" id="2.3.2.26" evidence="2"/>
<organism evidence="7 8">
    <name type="scientific">Mycena chlorophos</name>
    <name type="common">Agaric fungus</name>
    <name type="synonym">Agaricus chlorophos</name>
    <dbReference type="NCBI Taxonomy" id="658473"/>
    <lineage>
        <taxon>Eukaryota</taxon>
        <taxon>Fungi</taxon>
        <taxon>Dikarya</taxon>
        <taxon>Basidiomycota</taxon>
        <taxon>Agaricomycotina</taxon>
        <taxon>Agaricomycetes</taxon>
        <taxon>Agaricomycetidae</taxon>
        <taxon>Agaricales</taxon>
        <taxon>Marasmiineae</taxon>
        <taxon>Mycenaceae</taxon>
        <taxon>Mycena</taxon>
    </lineage>
</organism>
<dbReference type="Pfam" id="PF06957">
    <property type="entry name" value="COPI_C"/>
    <property type="match status" value="1"/>
</dbReference>
<evidence type="ECO:0000256" key="2">
    <source>
        <dbReference type="ARBA" id="ARBA00012485"/>
    </source>
</evidence>
<dbReference type="EMBL" id="JACAZE010000006">
    <property type="protein sequence ID" value="KAF7313387.1"/>
    <property type="molecule type" value="Genomic_DNA"/>
</dbReference>
<feature type="compositionally biased region" description="Basic and acidic residues" evidence="4">
    <location>
        <begin position="434"/>
        <end position="450"/>
    </location>
</feature>
<feature type="compositionally biased region" description="Polar residues" evidence="4">
    <location>
        <begin position="1167"/>
        <end position="1185"/>
    </location>
</feature>
<feature type="domain" description="E3 ubiquitin-protein ligase TRIP12-like TPR repeats" evidence="6">
    <location>
        <begin position="1316"/>
        <end position="1362"/>
    </location>
</feature>
<dbReference type="InterPro" id="IPR015943">
    <property type="entry name" value="WD40/YVTN_repeat-like_dom_sf"/>
</dbReference>
<name>A0A8H6TAP8_MYCCL</name>
<sequence>MHHDHATSKDANFSGVPHVAGRDLAETSFTPRSSTSQSSATNLAQIEDVLDNVVDASLTPRKRVTKAVPAGSTTEDPFKSSTNLKETYPQLLEKYEDLSFNYSMLELERDNLSVNVRECHAAHHELGEDLANDIRRQRTLERLLGTARSKPVRLELSLASTLRQSRASARLSRPSASSSPEESLRLVIVPPSGWPREFAKWAPSKVISYKGNPTQRSRVGEGTARQTVPGGTHDRTILYKLTYGTPLQNDLTEVRSLLDQEVRKKYAEIMCDQTSLHCLNKPVRLIQTLFTEFQFERLFEPSPTPTGMAPRPLKTKYTVENDFAEPADASTAAPAAPVAAAAPIAVTVAPLKARHDILGDLQLGFSSASKKAPELGRALAGGLCPVLPMARDGEGRGCGGGAPIGISELEKSEEMCITIEDLEALRELDDEPEENHVETEKTHGGNRYEDVDQPPGSTLRLMPFSGLAFHPTQLLFAAALHNDSIQLCNYRMGMLVHRFEEPEGPARAALCWPAEATTTKSKVRDIRPESRRCLLTLHGHLDFVRTIQFHYEMPWIISCSDEGRIAVLRDLGLYPLACLMARTNDLEELAVEILQAAGMTETGVEDVPSDGRSTLKPAAGGWELEAQAEEGEVDKAQDEEQPGSTPGITQTEYWVCNSPLAREHVAAGSSETAMQLPNRQLGIVNFVFLAIYRSSHTYLTPVAFLPPLHLHIRRNPARIVAVASLPVVIRSLAKLDLPDEKASRLRLGWHYVVANRMRSVILSSASIHFQPCACTPTMPDSDVDMYNSDAKRQWPSRSGQDLPQVERIVEHAEDLSDPLGYIFKVRLEGDEELQWAGSPTFKGRNREMLEDYLITHNVDVDHFLLVNNVSDLPTTTELNGYYACTNCHTRSNNRNVVAAPMLEVLKWMEQQLEQKLVEPAQLLQKTRHELQHGVLHDYQGYYHWIALNASRDDRPDVFDCIPAPGSIEIKGKTYQLWDRGGFASDNAFVDGSIKLIDLHQPKHAERLWKIPQLDIGCVLAVLLYLMRRAEIVDLPYPPNSIHYKILSPTILICDLLQHATNKLDAEEGAMEAEALQAVEADALQAVEAEAMQAVEAEALQAVEAEALQAVELEALQAVEAEAAAVESLTIHKPVRDPNLKGKKRCPEPSTSDEDSESPGPSTKRPRTTSYSLRSSAKQSGSTSMPSKCHDHQKVRRPPRARQVASRGSSRTEDEDAEMLDVEEFNEQEEGGDNENEDEPDAGGRRESAGSGRPRRLSGDAHFRPLHSALDPTARLITPGELLSISTEDILAGLSKSSTAPRGDDNVEAQVDVLMAALPGVAHIVVYHGAIPVLCSKLIEISYIDLAEQTLSMMEKISEEFPSSIVRDNGLAALLNYLDFFSIAVQPTALRAVANCCRNISPKHASQIKEAWPIIRNCLGYSDQRFACLCVLRTTDSYHRTSIETLGVLIDIPSIRAVNQLLLPAGAPLVAANAYTSVAFPRITLTLLEAEIVDITYQILTGVLPPAGTIANEQGNARGGQGLGGGLADMTVMDNLVHRPKDQVEETLSLISELMPPLPKGSLDSALR</sequence>
<dbReference type="GO" id="GO:0016607">
    <property type="term" value="C:nuclear speck"/>
    <property type="evidence" value="ECO:0007669"/>
    <property type="project" value="TreeGrafter"/>
</dbReference>
<evidence type="ECO:0000313" key="7">
    <source>
        <dbReference type="EMBL" id="KAF7313387.1"/>
    </source>
</evidence>
<dbReference type="InterPro" id="IPR045322">
    <property type="entry name" value="HECTD1/TRIP12-like"/>
</dbReference>
<dbReference type="GO" id="GO:0043161">
    <property type="term" value="P:proteasome-mediated ubiquitin-dependent protein catabolic process"/>
    <property type="evidence" value="ECO:0007669"/>
    <property type="project" value="TreeGrafter"/>
</dbReference>
<dbReference type="GO" id="GO:0061630">
    <property type="term" value="F:ubiquitin protein ligase activity"/>
    <property type="evidence" value="ECO:0007669"/>
    <property type="project" value="UniProtKB-EC"/>
</dbReference>
<dbReference type="InterPro" id="IPR011989">
    <property type="entry name" value="ARM-like"/>
</dbReference>
<dbReference type="InterPro" id="IPR001680">
    <property type="entry name" value="WD40_rpt"/>
</dbReference>
<dbReference type="SUPFAM" id="SSF50978">
    <property type="entry name" value="WD40 repeat-like"/>
    <property type="match status" value="1"/>
</dbReference>
<dbReference type="SMART" id="SM00320">
    <property type="entry name" value="WD40"/>
    <property type="match status" value="2"/>
</dbReference>
<dbReference type="InterPro" id="IPR016024">
    <property type="entry name" value="ARM-type_fold"/>
</dbReference>
<gene>
    <name evidence="7" type="ORF">HMN09_00494400</name>
</gene>
<feature type="region of interest" description="Disordered" evidence="4">
    <location>
        <begin position="1134"/>
        <end position="1264"/>
    </location>
</feature>
<dbReference type="GO" id="GO:0030126">
    <property type="term" value="C:COPI vesicle coat"/>
    <property type="evidence" value="ECO:0007669"/>
    <property type="project" value="InterPro"/>
</dbReference>
<comment type="caution">
    <text evidence="7">The sequence shown here is derived from an EMBL/GenBank/DDBJ whole genome shotgun (WGS) entry which is preliminary data.</text>
</comment>
<evidence type="ECO:0000256" key="4">
    <source>
        <dbReference type="SAM" id="MobiDB-lite"/>
    </source>
</evidence>
<reference evidence="7" key="1">
    <citation type="submission" date="2020-05" db="EMBL/GenBank/DDBJ databases">
        <title>Mycena genomes resolve the evolution of fungal bioluminescence.</title>
        <authorList>
            <person name="Tsai I.J."/>
        </authorList>
    </citation>
    <scope>NUCLEOTIDE SEQUENCE</scope>
    <source>
        <strain evidence="7">110903Hualien_Pintung</strain>
    </source>
</reference>
<dbReference type="InterPro" id="IPR036322">
    <property type="entry name" value="WD40_repeat_dom_sf"/>
</dbReference>
<evidence type="ECO:0000313" key="8">
    <source>
        <dbReference type="Proteomes" id="UP000613580"/>
    </source>
</evidence>
<dbReference type="OrthoDB" id="423283at2759"/>
<dbReference type="PANTHER" id="PTHR45670:SF1">
    <property type="entry name" value="E3 UBIQUITIN-PROTEIN LIGASE HECTD1"/>
    <property type="match status" value="1"/>
</dbReference>
<dbReference type="GO" id="GO:0000209">
    <property type="term" value="P:protein polyubiquitination"/>
    <property type="evidence" value="ECO:0007669"/>
    <property type="project" value="TreeGrafter"/>
</dbReference>
<keyword evidence="8" id="KW-1185">Reference proteome</keyword>
<dbReference type="GO" id="GO:0006886">
    <property type="term" value="P:intracellular protein transport"/>
    <property type="evidence" value="ECO:0007669"/>
    <property type="project" value="InterPro"/>
</dbReference>
<comment type="catalytic activity">
    <reaction evidence="1">
        <text>S-ubiquitinyl-[E2 ubiquitin-conjugating enzyme]-L-cysteine + [acceptor protein]-L-lysine = [E2 ubiquitin-conjugating enzyme]-L-cysteine + N(6)-ubiquitinyl-[acceptor protein]-L-lysine.</text>
        <dbReference type="EC" id="2.3.2.26"/>
    </reaction>
</comment>